<comment type="subcellular location">
    <subcellularLocation>
        <location evidence="1">Secreted</location>
    </subcellularLocation>
</comment>
<dbReference type="InterPro" id="IPR011049">
    <property type="entry name" value="Serralysin-like_metalloprot_C"/>
</dbReference>
<dbReference type="AlphaFoldDB" id="X7F2I3"/>
<gene>
    <name evidence="5" type="ORF">RISW2_17120</name>
</gene>
<dbReference type="GO" id="GO:0005576">
    <property type="term" value="C:extracellular region"/>
    <property type="evidence" value="ECO:0007669"/>
    <property type="project" value="UniProtKB-SubCell"/>
</dbReference>
<dbReference type="InterPro" id="IPR001343">
    <property type="entry name" value="Hemolysn_Ca-bd"/>
</dbReference>
<evidence type="ECO:0000313" key="5">
    <source>
        <dbReference type="EMBL" id="ETX26985.1"/>
    </source>
</evidence>
<evidence type="ECO:0000259" key="4">
    <source>
        <dbReference type="Pfam" id="PF06594"/>
    </source>
</evidence>
<dbReference type="InterPro" id="IPR050557">
    <property type="entry name" value="RTX_toxin/Mannuronan_C5-epim"/>
</dbReference>
<evidence type="ECO:0000256" key="3">
    <source>
        <dbReference type="SAM" id="MobiDB-lite"/>
    </source>
</evidence>
<dbReference type="Pfam" id="PF00353">
    <property type="entry name" value="HemolysinCabind"/>
    <property type="match status" value="14"/>
</dbReference>
<feature type="compositionally biased region" description="Pro residues" evidence="3">
    <location>
        <begin position="943"/>
        <end position="965"/>
    </location>
</feature>
<dbReference type="eggNOG" id="COG2931">
    <property type="taxonomic scope" value="Bacteria"/>
</dbReference>
<dbReference type="EMBL" id="JAME01000045">
    <property type="protein sequence ID" value="ETX26985.1"/>
    <property type="molecule type" value="Genomic_DNA"/>
</dbReference>
<dbReference type="InterPro" id="IPR018511">
    <property type="entry name" value="Hemolysin-typ_Ca-bd_CS"/>
</dbReference>
<keyword evidence="2" id="KW-0964">Secreted</keyword>
<dbReference type="RefSeq" id="WP_043774421.1">
    <property type="nucleotide sequence ID" value="NZ_JAME01000045.1"/>
</dbReference>
<feature type="region of interest" description="Disordered" evidence="3">
    <location>
        <begin position="939"/>
        <end position="976"/>
    </location>
</feature>
<dbReference type="PANTHER" id="PTHR38340:SF1">
    <property type="entry name" value="S-LAYER PROTEIN"/>
    <property type="match status" value="1"/>
</dbReference>
<sequence length="1219" mass="124151">MANITGDAGNNMLAGTNDNDLLDGLGGNDTLNGQAGIDTLNGGAGNDVLVGGPGTDTLNGGSGDDQILYYREPGALGVFVDLGAGTATDRSGARDRLLSIERVYGSDVNDTLNGSDATGDFLFGRGGNDGISGRGGSDTLIGNDGDDTLAGGAGEDHLAYYLENGSRGVVVDLGAGTATDTWGDTDRLSGFERLYGTDRADVLTGSALGEYLFGRDGNDTITGAGGDDTMVGDAGNDTLRGGTGLDLVSYDLEAGTRGVVVDMASGRATDTFGDTDLLNSVEYVIGSRYGDSILGTNADGDRIFGGDGDDTIDGRDGDNLILTGNGNDVIRVGTTTRDARDTVVIEGTGTKTITGFGSAGTEYGHHLLFRTNSAVTVNLATGIATAEGMRTDFSAALHFLEVGGSAFDDVLIGGNPRHDYLEWFNGNQGNDTIDGGSGIHNTVIYDPEVRLGYPNPATGQREFGTQGVDVDLAAGRATDSFGDTDTLIRINDVRATILDDTLRGDAGINFFWALKGADTIDGRGGSDAVFYGEDYLTGGTSGIVADLAAGTIVDGHGDTDRVTNVEEVYGTGYADAIRGNAADNRLQGYNGNDTLAGRAGSDTLLGGNGNDAIDGGAEDDEIWGERGNDTLNGGEGFDLVRYRFDTGSVTVDLGAGTATDGFGDTDRLISIERVHGSEFGDRLTGDAGDNRIFGFGGDDTLVGGGGGDILLGGTGHDVITGSDGDDELWGEQGADTINGSGGIDELRYRNSEAGVVVDLVTGIARDGFGTFDRLSGIEYVGGSDHGDAIRGNDDSNRLLGYAGADTLIGGGGEDILSGGTGGDTYIFHAGDMRDSVNDLGATTGGDDRVVFANYLAENARITTQNVPANSVAFVFVGTNDVVVLVNALAAGQAGTIEEFEFADGTVWSHAQMVANIGQLGVEGAPTGAGASPLVTAAEVTEPEPTPPPVVPQPPDDTPPQPPENPIDPEPEPEMPGAELALEGTAGADTLEGAEGNDTLRGLDGPDVLRGNAGDDLIEGGDGADTLNGAEGNDTIMGGATAADLRDVIYAGAGNDSVEGGHGNDLLNGGTGNDTLAGGFGADEVIGNEGDDVLTGSAFSDLLFGNDGMDFINGGFGSDRVNGGAGADTFYHLGVAGHGSDWIQDFSDAEGDVLFYGGAGATRSQFQVNVATTEGAGAAGIDEAFVIHRPTGQILWALVDGAGEDSLMLQIGDTTYDLLT</sequence>
<evidence type="ECO:0000256" key="1">
    <source>
        <dbReference type="ARBA" id="ARBA00004613"/>
    </source>
</evidence>
<dbReference type="SUPFAM" id="SSF51120">
    <property type="entry name" value="beta-Roll"/>
    <property type="match status" value="8"/>
</dbReference>
<name>X7F2I3_9RHOB</name>
<accession>X7F2I3</accession>
<dbReference type="InterPro" id="IPR010566">
    <property type="entry name" value="Haemolys_ca-bd"/>
</dbReference>
<feature type="domain" description="Haemolysin-type calcium binding-related" evidence="4">
    <location>
        <begin position="876"/>
        <end position="911"/>
    </location>
</feature>
<dbReference type="PANTHER" id="PTHR38340">
    <property type="entry name" value="S-LAYER PROTEIN"/>
    <property type="match status" value="1"/>
</dbReference>
<organism evidence="5 6">
    <name type="scientific">Roseivivax isoporae LMG 25204</name>
    <dbReference type="NCBI Taxonomy" id="1449351"/>
    <lineage>
        <taxon>Bacteria</taxon>
        <taxon>Pseudomonadati</taxon>
        <taxon>Pseudomonadota</taxon>
        <taxon>Alphaproteobacteria</taxon>
        <taxon>Rhodobacterales</taxon>
        <taxon>Roseobacteraceae</taxon>
        <taxon>Roseivivax</taxon>
    </lineage>
</organism>
<comment type="caution">
    <text evidence="5">The sequence shown here is derived from an EMBL/GenBank/DDBJ whole genome shotgun (WGS) entry which is preliminary data.</text>
</comment>
<dbReference type="Gene3D" id="2.150.10.10">
    <property type="entry name" value="Serralysin-like metalloprotease, C-terminal"/>
    <property type="match status" value="10"/>
</dbReference>
<dbReference type="PROSITE" id="PS00330">
    <property type="entry name" value="HEMOLYSIN_CALCIUM"/>
    <property type="match status" value="10"/>
</dbReference>
<evidence type="ECO:0000256" key="2">
    <source>
        <dbReference type="ARBA" id="ARBA00022525"/>
    </source>
</evidence>
<reference evidence="5 6" key="1">
    <citation type="submission" date="2014-01" db="EMBL/GenBank/DDBJ databases">
        <title>Roseivivax isoporae LMG 25204 Genome Sequencing.</title>
        <authorList>
            <person name="Lai Q."/>
            <person name="Li G."/>
            <person name="Shao Z."/>
        </authorList>
    </citation>
    <scope>NUCLEOTIDE SEQUENCE [LARGE SCALE GENOMIC DNA]</scope>
    <source>
        <strain evidence="5 6">LMG 25204</strain>
    </source>
</reference>
<dbReference type="PRINTS" id="PR00313">
    <property type="entry name" value="CABNDNGRPT"/>
</dbReference>
<dbReference type="Pfam" id="PF06594">
    <property type="entry name" value="HCBP_related"/>
    <property type="match status" value="1"/>
</dbReference>
<protein>
    <recommendedName>
        <fullName evidence="4">Haemolysin-type calcium binding-related domain-containing protein</fullName>
    </recommendedName>
</protein>
<dbReference type="PATRIC" id="fig|1449351.3.peg.4101"/>
<dbReference type="Proteomes" id="UP000023430">
    <property type="component" value="Unassembled WGS sequence"/>
</dbReference>
<dbReference type="STRING" id="1449351.RISW2_17120"/>
<proteinExistence type="predicted"/>
<dbReference type="OrthoDB" id="7355596at2"/>
<keyword evidence="6" id="KW-1185">Reference proteome</keyword>
<evidence type="ECO:0000313" key="6">
    <source>
        <dbReference type="Proteomes" id="UP000023430"/>
    </source>
</evidence>
<dbReference type="GO" id="GO:0005509">
    <property type="term" value="F:calcium ion binding"/>
    <property type="evidence" value="ECO:0007669"/>
    <property type="project" value="InterPro"/>
</dbReference>
<feature type="region of interest" description="Disordered" evidence="3">
    <location>
        <begin position="989"/>
        <end position="1027"/>
    </location>
</feature>